<dbReference type="EMBL" id="PGOL01001335">
    <property type="protein sequence ID" value="PKI58914.1"/>
    <property type="molecule type" value="Genomic_DNA"/>
</dbReference>
<comment type="caution">
    <text evidence="2">The sequence shown here is derived from an EMBL/GenBank/DDBJ whole genome shotgun (WGS) entry which is preliminary data.</text>
</comment>
<accession>A0A2I0JRJ6</accession>
<gene>
    <name evidence="2" type="ORF">CRG98_020660</name>
</gene>
<evidence type="ECO:0000313" key="2">
    <source>
        <dbReference type="EMBL" id="PKI58914.1"/>
    </source>
</evidence>
<keyword evidence="3" id="KW-1185">Reference proteome</keyword>
<proteinExistence type="predicted"/>
<dbReference type="AlphaFoldDB" id="A0A2I0JRJ6"/>
<evidence type="ECO:0000313" key="3">
    <source>
        <dbReference type="Proteomes" id="UP000233551"/>
    </source>
</evidence>
<dbReference type="Proteomes" id="UP000233551">
    <property type="component" value="Unassembled WGS sequence"/>
</dbReference>
<name>A0A2I0JRJ6_PUNGR</name>
<feature type="compositionally biased region" description="Low complexity" evidence="1">
    <location>
        <begin position="51"/>
        <end position="72"/>
    </location>
</feature>
<sequence>MKNRTGRGSEPPTGNPDPSTKGADVLCGCRRPQWRGRGRRLAGSDPKSTGDFDSGSPVDSGSGPPIGDPDSSTEVADVLYGCQRPQ</sequence>
<protein>
    <submittedName>
        <fullName evidence="2">Uncharacterized protein</fullName>
    </submittedName>
</protein>
<reference evidence="2 3" key="1">
    <citation type="submission" date="2017-11" db="EMBL/GenBank/DDBJ databases">
        <title>De-novo sequencing of pomegranate (Punica granatum L.) genome.</title>
        <authorList>
            <person name="Akparov Z."/>
            <person name="Amiraslanov A."/>
            <person name="Hajiyeva S."/>
            <person name="Abbasov M."/>
            <person name="Kaur K."/>
            <person name="Hamwieh A."/>
            <person name="Solovyev V."/>
            <person name="Salamov A."/>
            <person name="Braich B."/>
            <person name="Kosarev P."/>
            <person name="Mahmoud A."/>
            <person name="Hajiyev E."/>
            <person name="Babayeva S."/>
            <person name="Izzatullayeva V."/>
            <person name="Mammadov A."/>
            <person name="Mammadov A."/>
            <person name="Sharifova S."/>
            <person name="Ojaghi J."/>
            <person name="Eynullazada K."/>
            <person name="Bayramov B."/>
            <person name="Abdulazimova A."/>
            <person name="Shahmuradov I."/>
        </authorList>
    </citation>
    <scope>NUCLEOTIDE SEQUENCE [LARGE SCALE GENOMIC DNA]</scope>
    <source>
        <strain evidence="3">cv. AG2017</strain>
        <tissue evidence="2">Leaf</tissue>
    </source>
</reference>
<evidence type="ECO:0000256" key="1">
    <source>
        <dbReference type="SAM" id="MobiDB-lite"/>
    </source>
</evidence>
<feature type="region of interest" description="Disordered" evidence="1">
    <location>
        <begin position="1"/>
        <end position="75"/>
    </location>
</feature>
<organism evidence="2 3">
    <name type="scientific">Punica granatum</name>
    <name type="common">Pomegranate</name>
    <dbReference type="NCBI Taxonomy" id="22663"/>
    <lineage>
        <taxon>Eukaryota</taxon>
        <taxon>Viridiplantae</taxon>
        <taxon>Streptophyta</taxon>
        <taxon>Embryophyta</taxon>
        <taxon>Tracheophyta</taxon>
        <taxon>Spermatophyta</taxon>
        <taxon>Magnoliopsida</taxon>
        <taxon>eudicotyledons</taxon>
        <taxon>Gunneridae</taxon>
        <taxon>Pentapetalae</taxon>
        <taxon>rosids</taxon>
        <taxon>malvids</taxon>
        <taxon>Myrtales</taxon>
        <taxon>Lythraceae</taxon>
        <taxon>Punica</taxon>
    </lineage>
</organism>